<evidence type="ECO:0000313" key="12">
    <source>
        <dbReference type="EMBL" id="PZX13791.1"/>
    </source>
</evidence>
<keyword evidence="2 9" id="KW-0813">Transport</keyword>
<evidence type="ECO:0000256" key="9">
    <source>
        <dbReference type="RuleBase" id="RU369079"/>
    </source>
</evidence>
<evidence type="ECO:0000256" key="6">
    <source>
        <dbReference type="ARBA" id="ARBA00022989"/>
    </source>
</evidence>
<evidence type="ECO:0000256" key="4">
    <source>
        <dbReference type="ARBA" id="ARBA00022519"/>
    </source>
</evidence>
<feature type="transmembrane region" description="Helical" evidence="9">
    <location>
        <begin position="91"/>
        <end position="114"/>
    </location>
</feature>
<evidence type="ECO:0000259" key="11">
    <source>
        <dbReference type="Pfam" id="PF04290"/>
    </source>
</evidence>
<evidence type="ECO:0000256" key="7">
    <source>
        <dbReference type="ARBA" id="ARBA00023136"/>
    </source>
</evidence>
<evidence type="ECO:0000256" key="3">
    <source>
        <dbReference type="ARBA" id="ARBA00022475"/>
    </source>
</evidence>
<comment type="subunit">
    <text evidence="9">The complex comprises the extracytoplasmic solute receptor protein and the two transmembrane proteins.</text>
</comment>
<protein>
    <recommendedName>
        <fullName evidence="9">TRAP transporter small permease protein</fullName>
    </recommendedName>
</protein>
<dbReference type="Proteomes" id="UP000248916">
    <property type="component" value="Unassembled WGS sequence"/>
</dbReference>
<keyword evidence="4 9" id="KW-0997">Cell inner membrane</keyword>
<comment type="caution">
    <text evidence="12">The sequence shown here is derived from an EMBL/GenBank/DDBJ whole genome shotgun (WGS) entry which is preliminary data.</text>
</comment>
<dbReference type="Pfam" id="PF04290">
    <property type="entry name" value="DctQ"/>
    <property type="match status" value="1"/>
</dbReference>
<evidence type="ECO:0000256" key="5">
    <source>
        <dbReference type="ARBA" id="ARBA00022692"/>
    </source>
</evidence>
<feature type="transmembrane region" description="Helical" evidence="9">
    <location>
        <begin position="53"/>
        <end position="70"/>
    </location>
</feature>
<feature type="region of interest" description="Disordered" evidence="10">
    <location>
        <begin position="171"/>
        <end position="192"/>
    </location>
</feature>
<evidence type="ECO:0000256" key="1">
    <source>
        <dbReference type="ARBA" id="ARBA00004429"/>
    </source>
</evidence>
<feature type="transmembrane region" description="Helical" evidence="9">
    <location>
        <begin position="134"/>
        <end position="154"/>
    </location>
</feature>
<comment type="similarity">
    <text evidence="8 9">Belongs to the TRAP transporter small permease family.</text>
</comment>
<comment type="subcellular location">
    <subcellularLocation>
        <location evidence="1 9">Cell inner membrane</location>
        <topology evidence="1 9">Multi-pass membrane protein</topology>
    </subcellularLocation>
</comment>
<accession>A0A2W7N1C9</accession>
<feature type="transmembrane region" description="Helical" evidence="9">
    <location>
        <begin position="21"/>
        <end position="39"/>
    </location>
</feature>
<dbReference type="InterPro" id="IPR007387">
    <property type="entry name" value="TRAP_DctQ"/>
</dbReference>
<name>A0A2W7N1C9_9RHOB</name>
<keyword evidence="6 9" id="KW-1133">Transmembrane helix</keyword>
<dbReference type="AlphaFoldDB" id="A0A2W7N1C9"/>
<keyword evidence="13" id="KW-1185">Reference proteome</keyword>
<comment type="function">
    <text evidence="9">Part of the tripartite ATP-independent periplasmic (TRAP) transport system.</text>
</comment>
<organism evidence="12 13">
    <name type="scientific">Palleronia aestuarii</name>
    <dbReference type="NCBI Taxonomy" id="568105"/>
    <lineage>
        <taxon>Bacteria</taxon>
        <taxon>Pseudomonadati</taxon>
        <taxon>Pseudomonadota</taxon>
        <taxon>Alphaproteobacteria</taxon>
        <taxon>Rhodobacterales</taxon>
        <taxon>Roseobacteraceae</taxon>
        <taxon>Palleronia</taxon>
    </lineage>
</organism>
<dbReference type="OrthoDB" id="9794346at2"/>
<proteinExistence type="inferred from homology"/>
<evidence type="ECO:0000256" key="2">
    <source>
        <dbReference type="ARBA" id="ARBA00022448"/>
    </source>
</evidence>
<dbReference type="InterPro" id="IPR055348">
    <property type="entry name" value="DctQ"/>
</dbReference>
<dbReference type="GO" id="GO:0005886">
    <property type="term" value="C:plasma membrane"/>
    <property type="evidence" value="ECO:0007669"/>
    <property type="project" value="UniProtKB-SubCell"/>
</dbReference>
<sequence>MNGLLSVSQVVDRVTGWIGRTMAWLLLLAVIVSAGNAVIRKSFNLSSNAWLELQWYLFGAVFMLCAAWTLREDEHVRVDVLSQRLSTRSRVWIDLVCHILFLMPFAILMTYLSWPFVVSSFLSGEQSNNAGGLIRWPAKLWILAGFALLVAQGVSEIIKRGAMLTGHLPMPEESGAEDDLPPAAREAGARDA</sequence>
<dbReference type="PANTHER" id="PTHR35011">
    <property type="entry name" value="2,3-DIKETO-L-GULONATE TRAP TRANSPORTER SMALL PERMEASE PROTEIN YIAM"/>
    <property type="match status" value="1"/>
</dbReference>
<gene>
    <name evidence="12" type="ORF">LX81_03125</name>
</gene>
<dbReference type="PANTHER" id="PTHR35011:SF4">
    <property type="entry name" value="SLL1102 PROTEIN"/>
    <property type="match status" value="1"/>
</dbReference>
<evidence type="ECO:0000256" key="8">
    <source>
        <dbReference type="ARBA" id="ARBA00038436"/>
    </source>
</evidence>
<dbReference type="RefSeq" id="WP_111538207.1">
    <property type="nucleotide sequence ID" value="NZ_QKZL01000016.1"/>
</dbReference>
<evidence type="ECO:0000256" key="10">
    <source>
        <dbReference type="SAM" id="MobiDB-lite"/>
    </source>
</evidence>
<dbReference type="GO" id="GO:0022857">
    <property type="term" value="F:transmembrane transporter activity"/>
    <property type="evidence" value="ECO:0007669"/>
    <property type="project" value="UniProtKB-UniRule"/>
</dbReference>
<reference evidence="12 13" key="1">
    <citation type="submission" date="2018-06" db="EMBL/GenBank/DDBJ databases">
        <title>Genomic Encyclopedia of Archaeal and Bacterial Type Strains, Phase II (KMG-II): from individual species to whole genera.</title>
        <authorList>
            <person name="Goeker M."/>
        </authorList>
    </citation>
    <scope>NUCLEOTIDE SEQUENCE [LARGE SCALE GENOMIC DNA]</scope>
    <source>
        <strain evidence="12 13">DSM 22009</strain>
    </source>
</reference>
<keyword evidence="7 9" id="KW-0472">Membrane</keyword>
<dbReference type="EMBL" id="QKZL01000016">
    <property type="protein sequence ID" value="PZX13791.1"/>
    <property type="molecule type" value="Genomic_DNA"/>
</dbReference>
<keyword evidence="3" id="KW-1003">Cell membrane</keyword>
<evidence type="ECO:0000313" key="13">
    <source>
        <dbReference type="Proteomes" id="UP000248916"/>
    </source>
</evidence>
<feature type="domain" description="Tripartite ATP-independent periplasmic transporters DctQ component" evidence="11">
    <location>
        <begin position="31"/>
        <end position="159"/>
    </location>
</feature>
<keyword evidence="5 9" id="KW-0812">Transmembrane</keyword>